<name>A0A7J8QVG6_GOSDV</name>
<dbReference type="Proteomes" id="UP000593561">
    <property type="component" value="Unassembled WGS sequence"/>
</dbReference>
<proteinExistence type="predicted"/>
<gene>
    <name evidence="1" type="ORF">Godav_018132</name>
</gene>
<dbReference type="AlphaFoldDB" id="A0A7J8QVG6"/>
<comment type="caution">
    <text evidence="1">The sequence shown here is derived from an EMBL/GenBank/DDBJ whole genome shotgun (WGS) entry which is preliminary data.</text>
</comment>
<evidence type="ECO:0000313" key="1">
    <source>
        <dbReference type="EMBL" id="MBA0605569.1"/>
    </source>
</evidence>
<evidence type="ECO:0008006" key="3">
    <source>
        <dbReference type="Google" id="ProtNLM"/>
    </source>
</evidence>
<sequence length="215" mass="24070">MEKELANLNIEDGEEEALILPTDGCNALSSNEEYDEKSLESIGRSSNLRSGDHGPLWTFNNHLLVFHRLKEEEDPMEVPLVFSAFWIQVHDLIPGFFSESMEKLFGDFIREFIDYDTYSGIEGDGNGIGLNIEGEHKKGINNEQCLASDLMRGESGMVMNPILGFNLKGYKIQADNINTGPFNQMDRVNMEGSSIESGDAKKRPRFENVDLGVSV</sequence>
<reference evidence="1 2" key="1">
    <citation type="journal article" date="2019" name="Genome Biol. Evol.">
        <title>Insights into the evolution of the New World diploid cottons (Gossypium, subgenus Houzingenia) based on genome sequencing.</title>
        <authorList>
            <person name="Grover C.E."/>
            <person name="Arick M.A. 2nd"/>
            <person name="Thrash A."/>
            <person name="Conover J.L."/>
            <person name="Sanders W.S."/>
            <person name="Peterson D.G."/>
            <person name="Frelichowski J.E."/>
            <person name="Scheffler J.A."/>
            <person name="Scheffler B.E."/>
            <person name="Wendel J.F."/>
        </authorList>
    </citation>
    <scope>NUCLEOTIDE SEQUENCE [LARGE SCALE GENOMIC DNA]</scope>
    <source>
        <strain evidence="1">27</strain>
        <tissue evidence="1">Leaf</tissue>
    </source>
</reference>
<evidence type="ECO:0000313" key="2">
    <source>
        <dbReference type="Proteomes" id="UP000593561"/>
    </source>
</evidence>
<protein>
    <recommendedName>
        <fullName evidence="3">DUF4283 domain-containing protein</fullName>
    </recommendedName>
</protein>
<organism evidence="1 2">
    <name type="scientific">Gossypium davidsonii</name>
    <name type="common">Davidson's cotton</name>
    <name type="synonym">Gossypium klotzschianum subsp. davidsonii</name>
    <dbReference type="NCBI Taxonomy" id="34287"/>
    <lineage>
        <taxon>Eukaryota</taxon>
        <taxon>Viridiplantae</taxon>
        <taxon>Streptophyta</taxon>
        <taxon>Embryophyta</taxon>
        <taxon>Tracheophyta</taxon>
        <taxon>Spermatophyta</taxon>
        <taxon>Magnoliopsida</taxon>
        <taxon>eudicotyledons</taxon>
        <taxon>Gunneridae</taxon>
        <taxon>Pentapetalae</taxon>
        <taxon>rosids</taxon>
        <taxon>malvids</taxon>
        <taxon>Malvales</taxon>
        <taxon>Malvaceae</taxon>
        <taxon>Malvoideae</taxon>
        <taxon>Gossypium</taxon>
    </lineage>
</organism>
<accession>A0A7J8QVG6</accession>
<dbReference type="EMBL" id="JABFAC010000001">
    <property type="protein sequence ID" value="MBA0605569.1"/>
    <property type="molecule type" value="Genomic_DNA"/>
</dbReference>
<keyword evidence="2" id="KW-1185">Reference proteome</keyword>